<dbReference type="InterPro" id="IPR016024">
    <property type="entry name" value="ARM-type_fold"/>
</dbReference>
<dbReference type="GO" id="GO:0005096">
    <property type="term" value="F:GTPase activator activity"/>
    <property type="evidence" value="ECO:0007669"/>
    <property type="project" value="UniProtKB-KW"/>
</dbReference>
<dbReference type="InterPro" id="IPR024584">
    <property type="entry name" value="Tuberin_N"/>
</dbReference>
<gene>
    <name evidence="5" type="primary">Aste57867_1058</name>
    <name evidence="4" type="ORF">As57867_001057</name>
    <name evidence="5" type="ORF">ASTE57867_1058</name>
</gene>
<organism evidence="5 6">
    <name type="scientific">Aphanomyces stellatus</name>
    <dbReference type="NCBI Taxonomy" id="120398"/>
    <lineage>
        <taxon>Eukaryota</taxon>
        <taxon>Sar</taxon>
        <taxon>Stramenopiles</taxon>
        <taxon>Oomycota</taxon>
        <taxon>Saprolegniomycetes</taxon>
        <taxon>Saprolegniales</taxon>
        <taxon>Verrucalvaceae</taxon>
        <taxon>Aphanomyces</taxon>
    </lineage>
</organism>
<dbReference type="GO" id="GO:0033596">
    <property type="term" value="C:TSC1-TSC2 complex"/>
    <property type="evidence" value="ECO:0007669"/>
    <property type="project" value="InterPro"/>
</dbReference>
<name>A0A485K5G9_9STRA</name>
<dbReference type="EMBL" id="VJMH01000072">
    <property type="protein sequence ID" value="KAF0719405.1"/>
    <property type="molecule type" value="Genomic_DNA"/>
</dbReference>
<dbReference type="PANTHER" id="PTHR10063">
    <property type="entry name" value="TUBERIN"/>
    <property type="match status" value="1"/>
</dbReference>
<dbReference type="SUPFAM" id="SSF48371">
    <property type="entry name" value="ARM repeat"/>
    <property type="match status" value="1"/>
</dbReference>
<feature type="compositionally biased region" description="Low complexity" evidence="2">
    <location>
        <begin position="876"/>
        <end position="890"/>
    </location>
</feature>
<accession>A0A485K5G9</accession>
<dbReference type="GO" id="GO:0051056">
    <property type="term" value="P:regulation of small GTPase mediated signal transduction"/>
    <property type="evidence" value="ECO:0007669"/>
    <property type="project" value="InterPro"/>
</dbReference>
<evidence type="ECO:0000259" key="3">
    <source>
        <dbReference type="PROSITE" id="PS50085"/>
    </source>
</evidence>
<dbReference type="GO" id="GO:0032007">
    <property type="term" value="P:negative regulation of TOR signaling"/>
    <property type="evidence" value="ECO:0007669"/>
    <property type="project" value="InterPro"/>
</dbReference>
<feature type="compositionally biased region" description="Polar residues" evidence="2">
    <location>
        <begin position="29"/>
        <end position="47"/>
    </location>
</feature>
<dbReference type="InterPro" id="IPR027107">
    <property type="entry name" value="Tuberin/Ral-act_asu"/>
</dbReference>
<dbReference type="InterPro" id="IPR011989">
    <property type="entry name" value="ARM-like"/>
</dbReference>
<feature type="region of interest" description="Disordered" evidence="2">
    <location>
        <begin position="1"/>
        <end position="47"/>
    </location>
</feature>
<reference evidence="5 6" key="1">
    <citation type="submission" date="2019-03" db="EMBL/GenBank/DDBJ databases">
        <authorList>
            <person name="Gaulin E."/>
            <person name="Dumas B."/>
        </authorList>
    </citation>
    <scope>NUCLEOTIDE SEQUENCE [LARGE SCALE GENOMIC DNA]</scope>
    <source>
        <strain evidence="5">CBS 568.67</strain>
    </source>
</reference>
<dbReference type="OrthoDB" id="19311at2759"/>
<dbReference type="Proteomes" id="UP000332933">
    <property type="component" value="Unassembled WGS sequence"/>
</dbReference>
<feature type="domain" description="Rap-GAP" evidence="3">
    <location>
        <begin position="1161"/>
        <end position="1405"/>
    </location>
</feature>
<keyword evidence="6" id="KW-1185">Reference proteome</keyword>
<dbReference type="InterPro" id="IPR000331">
    <property type="entry name" value="Rap/Ran_GAP_dom"/>
</dbReference>
<evidence type="ECO:0000313" key="4">
    <source>
        <dbReference type="EMBL" id="KAF0719405.1"/>
    </source>
</evidence>
<dbReference type="FunFam" id="3.40.50.11210:FF:000001">
    <property type="entry name" value="Ral GTPase-activating protein subunit alpha-1 isoform 1"/>
    <property type="match status" value="1"/>
</dbReference>
<evidence type="ECO:0000313" key="6">
    <source>
        <dbReference type="Proteomes" id="UP000332933"/>
    </source>
</evidence>
<dbReference type="Pfam" id="PF11864">
    <property type="entry name" value="DUF3384"/>
    <property type="match status" value="1"/>
</dbReference>
<evidence type="ECO:0000256" key="1">
    <source>
        <dbReference type="ARBA" id="ARBA00022468"/>
    </source>
</evidence>
<dbReference type="PROSITE" id="PS50085">
    <property type="entry name" value="RAPGAP"/>
    <property type="match status" value="1"/>
</dbReference>
<dbReference type="EMBL" id="CAADRA010000072">
    <property type="protein sequence ID" value="VFT78280.1"/>
    <property type="molecule type" value="Genomic_DNA"/>
</dbReference>
<dbReference type="PANTHER" id="PTHR10063:SF0">
    <property type="entry name" value="TUBERIN"/>
    <property type="match status" value="1"/>
</dbReference>
<keyword evidence="1" id="KW-0343">GTPase activation</keyword>
<dbReference type="InterPro" id="IPR003913">
    <property type="entry name" value="Tuberin"/>
</dbReference>
<dbReference type="GO" id="GO:0005634">
    <property type="term" value="C:nucleus"/>
    <property type="evidence" value="ECO:0007669"/>
    <property type="project" value="InterPro"/>
</dbReference>
<dbReference type="PRINTS" id="PR01431">
    <property type="entry name" value="TUBERIN"/>
</dbReference>
<feature type="region of interest" description="Disordered" evidence="2">
    <location>
        <begin position="859"/>
        <end position="892"/>
    </location>
</feature>
<dbReference type="Pfam" id="PF02145">
    <property type="entry name" value="Rap_GAP"/>
    <property type="match status" value="1"/>
</dbReference>
<dbReference type="Gene3D" id="1.25.10.10">
    <property type="entry name" value="Leucine-rich Repeat Variant"/>
    <property type="match status" value="1"/>
</dbReference>
<reference evidence="4" key="2">
    <citation type="submission" date="2019-06" db="EMBL/GenBank/DDBJ databases">
        <title>Genomics analysis of Aphanomyces spp. identifies a new class of oomycete effector associated with host adaptation.</title>
        <authorList>
            <person name="Gaulin E."/>
        </authorList>
    </citation>
    <scope>NUCLEOTIDE SEQUENCE</scope>
    <source>
        <strain evidence="4">CBS 578.67</strain>
    </source>
</reference>
<dbReference type="SUPFAM" id="SSF111347">
    <property type="entry name" value="Rap/Ran-GAP"/>
    <property type="match status" value="1"/>
</dbReference>
<feature type="region of interest" description="Disordered" evidence="2">
    <location>
        <begin position="775"/>
        <end position="794"/>
    </location>
</feature>
<sequence>MFGKSPAHAHPHSPAEMPTGSIELPRAASTHQSYLQESTKASPTKSTPLLEPAAAIVSDDGLAAQVTQLVHLRDQRRQYTENSTDSLGLGNLNLLNSSARVDDRVYWKHVAGVTSGLRRIRVDGTLLQSAWTCVEELLGHRQVETRSLAFDFVDVCLEFHYERVPPAMRLDIFHTLARGMGHSDFVRRQKSMRLLLQDGRSVKPFAAHLGWFLLTFLETSDAPKELSSLLHCILRRSPHALDTSTITAIATLLSARCDAAYTRGEKDTCKRFLKFMTILVTHNLDAAASIPACLRTMCGLVNVKEDGVSTWTIMKHLLSGASGYRVLRGLLELLDEPVAPYVLRGAVFFVGMSSWGSQRIASLEIGWGSILLSLLPAVQSRYGVVIFELVLSLQRLIKKYGEQMHIEWDLVFEFFQRLVPWMQTGGGGMSSSSYGDMDVVLDTYVPDRLPSELLDTLLLVDELHKVNRFQGDVHDFFGVVELYMPFCPLDTVGRLLAFRAEACHPGTDSHWLAALHDLMTTFYASPDVHVTIRLQALEILQGTVEACRYICDDRILDEVLLPCLQYVYDDDDVQVRKEGLEVLLQMGPHMDMGKFQALVDVLHHAVTVAKFPDAQHAAIHGLTTLFSTCFTHMPSARCVRLFELLTGYCVTHRDAHVRFVATTCLLHVCTANAAYQMQWDDDVSSMPCRRTSPFLVAARPHVKPSVAALPIAKLVVTVLTMASTETNATTFDLAVDVLFKMIGNRFVLHDVDMNDITLKVVSCVECRAFGRAAASHTQHKPKRARAQTDSGGGAVAADDAMEESRHKAVLTQYLHRGFELLLLLASQEDKLSATVRSRVLLTFVGGLDMQPTPVASIVSAPKASGLKRTGSERTMTTSPPSSSSRSTYSPDAGALQSAESTLVHTLTRGLTVLALLRPDTLLDVLPTILHTTTHRLCKPPPDGAEWPIEITSLGLQLLWNVLGIVPSPPDAIFPDVVEFSLAALLHPSTKYMASLATLVLMQCFTLSPSRVQLADIALPRLHAMPIKPLIVETAIDFIQTRIHGSSATTPSHRLPRHATVGATASPLSMSWVHRNTILTVSGPAEISPTAAADDTATVDVTVRRATTSYTWTLPNPHRMHPMHVMTLLYAIDPLDSATTTTTTTRAPMQRLVDGEALHRALNVLDRSPDVETHKVGVLYVPRAAATEKELLDVVGGSPRYVRFLRGLGDLVALRHMAGYNGGLDVSANESDGKYGLMYKDATMHVMFHVATMMHAPLAADASPPPLSSSTDEADDMRRTSKKRHIGNDFVHIVYLDYDANGDAAAESSVPTLSGQFNDVHIVVQPLDDDGLLYRTHVRCKAPLPPFGPLHGVQLVPSNMLAAAARLTAIHANMACRVMHQDRFEFVLNAEERLKQIKQIGHRLSL</sequence>
<proteinExistence type="predicted"/>
<evidence type="ECO:0000313" key="5">
    <source>
        <dbReference type="EMBL" id="VFT78280.1"/>
    </source>
</evidence>
<dbReference type="Gene3D" id="3.40.50.11210">
    <property type="entry name" value="Rap/Ran-GAP"/>
    <property type="match status" value="1"/>
</dbReference>
<dbReference type="InterPro" id="IPR035974">
    <property type="entry name" value="Rap/Ran-GAP_sf"/>
</dbReference>
<protein>
    <submittedName>
        <fullName evidence="5">Aste57867_1058 protein</fullName>
    </submittedName>
</protein>
<evidence type="ECO:0000256" key="2">
    <source>
        <dbReference type="SAM" id="MobiDB-lite"/>
    </source>
</evidence>